<evidence type="ECO:0000259" key="13">
    <source>
        <dbReference type="PROSITE" id="PS51471"/>
    </source>
</evidence>
<keyword evidence="4 12" id="KW-0479">Metal-binding</keyword>
<evidence type="ECO:0000313" key="15">
    <source>
        <dbReference type="Proteomes" id="UP001151287"/>
    </source>
</evidence>
<dbReference type="EC" id="1.14.20.4" evidence="10"/>
<evidence type="ECO:0000256" key="3">
    <source>
        <dbReference type="ARBA" id="ARBA00008056"/>
    </source>
</evidence>
<dbReference type="SUPFAM" id="SSF51197">
    <property type="entry name" value="Clavaminate synthase-like"/>
    <property type="match status" value="1"/>
</dbReference>
<evidence type="ECO:0000256" key="12">
    <source>
        <dbReference type="RuleBase" id="RU003682"/>
    </source>
</evidence>
<dbReference type="Pfam" id="PF14226">
    <property type="entry name" value="DIOX_N"/>
    <property type="match status" value="1"/>
</dbReference>
<keyword evidence="7 12" id="KW-0560">Oxidoreductase</keyword>
<sequence length="335" mass="37823">MEVLRVQAVAALSSTQNDIPEEFIMSEHSRPSSTTFTGPTPDLPVIDLANPDRASVTSAIAEASREWGIFQVVNHGVPEELIKRLQLVGNDFFKLPIEEKEVYAANPSSGSLEGYGTQFDKDLEGKKSWVDFLFHIVWPQSRVNYKVWPQNPASYREVNEEYTKCMLPLVDEMFSNLSIGLGLEKGALKEAAGGDEMKYLMKINYYPPCPRPDLALGITPHTDMSTLTIILPDQVPGLQVSKDEHWIDVKYVPNALIVHIGDQIEIMSNGVYKSMLHRTTVNKEKARLSWPLFVEPPEEKEIGPLPQLITGEKPAKYKCKKFKDYQYCKINKLPQ</sequence>
<proteinExistence type="inferred from homology"/>
<evidence type="ECO:0000256" key="8">
    <source>
        <dbReference type="ARBA" id="ARBA00023004"/>
    </source>
</evidence>
<dbReference type="InterPro" id="IPR050295">
    <property type="entry name" value="Plant_2OG-oxidoreductases"/>
</dbReference>
<dbReference type="GO" id="GO:0031418">
    <property type="term" value="F:L-ascorbic acid binding"/>
    <property type="evidence" value="ECO:0007669"/>
    <property type="project" value="UniProtKB-KW"/>
</dbReference>
<comment type="similarity">
    <text evidence="3 12">Belongs to the iron/ascorbate-dependent oxidoreductase family.</text>
</comment>
<dbReference type="OrthoDB" id="736543at2759"/>
<dbReference type="InterPro" id="IPR044861">
    <property type="entry name" value="IPNS-like_FE2OG_OXY"/>
</dbReference>
<organism evidence="14 15">
    <name type="scientific">Rhynchospora breviuscula</name>
    <dbReference type="NCBI Taxonomy" id="2022672"/>
    <lineage>
        <taxon>Eukaryota</taxon>
        <taxon>Viridiplantae</taxon>
        <taxon>Streptophyta</taxon>
        <taxon>Embryophyta</taxon>
        <taxon>Tracheophyta</taxon>
        <taxon>Spermatophyta</taxon>
        <taxon>Magnoliopsida</taxon>
        <taxon>Liliopsida</taxon>
        <taxon>Poales</taxon>
        <taxon>Cyperaceae</taxon>
        <taxon>Cyperoideae</taxon>
        <taxon>Rhynchosporeae</taxon>
        <taxon>Rhynchospora</taxon>
    </lineage>
</organism>
<dbReference type="Proteomes" id="UP001151287">
    <property type="component" value="Unassembled WGS sequence"/>
</dbReference>
<feature type="domain" description="Fe2OG dioxygenase" evidence="13">
    <location>
        <begin position="197"/>
        <end position="296"/>
    </location>
</feature>
<dbReference type="GO" id="GO:0050589">
    <property type="term" value="F:leucocyanidin oxygenase activity"/>
    <property type="evidence" value="ECO:0007669"/>
    <property type="project" value="UniProtKB-EC"/>
</dbReference>
<reference evidence="14" key="1">
    <citation type="journal article" date="2022" name="Cell">
        <title>Repeat-based holocentromeres influence genome architecture and karyotype evolution.</title>
        <authorList>
            <person name="Hofstatter P.G."/>
            <person name="Thangavel G."/>
            <person name="Lux T."/>
            <person name="Neumann P."/>
            <person name="Vondrak T."/>
            <person name="Novak P."/>
            <person name="Zhang M."/>
            <person name="Costa L."/>
            <person name="Castellani M."/>
            <person name="Scott A."/>
            <person name="Toegelov H."/>
            <person name="Fuchs J."/>
            <person name="Mata-Sucre Y."/>
            <person name="Dias Y."/>
            <person name="Vanzela A.L.L."/>
            <person name="Huettel B."/>
            <person name="Almeida C.C.S."/>
            <person name="Simkova H."/>
            <person name="Souza G."/>
            <person name="Pedrosa-Harand A."/>
            <person name="Macas J."/>
            <person name="Mayer K.F.X."/>
            <person name="Houben A."/>
            <person name="Marques A."/>
        </authorList>
    </citation>
    <scope>NUCLEOTIDE SEQUENCE</scope>
    <source>
        <strain evidence="14">RhyBre1mFocal</strain>
    </source>
</reference>
<evidence type="ECO:0000256" key="5">
    <source>
        <dbReference type="ARBA" id="ARBA00022896"/>
    </source>
</evidence>
<dbReference type="FunFam" id="2.60.120.330:FF:000009">
    <property type="entry name" value="Flavonol synthase"/>
    <property type="match status" value="1"/>
</dbReference>
<comment type="catalytic activity">
    <reaction evidence="11">
        <text>a (2R,3S,4S)-leucoanthocyanidin + 2-oxoglutarate + O2 = a 4-H-anthocyanidin with a 3-hydroxy group + succinate + CO2 + 2 H2O</text>
        <dbReference type="Rhea" id="RHEA:54432"/>
        <dbReference type="ChEBI" id="CHEBI:15377"/>
        <dbReference type="ChEBI" id="CHEBI:15379"/>
        <dbReference type="ChEBI" id="CHEBI:16526"/>
        <dbReference type="ChEBI" id="CHEBI:16810"/>
        <dbReference type="ChEBI" id="CHEBI:30031"/>
        <dbReference type="ChEBI" id="CHEBI:138176"/>
        <dbReference type="ChEBI" id="CHEBI:138177"/>
        <dbReference type="EC" id="1.14.20.4"/>
    </reaction>
</comment>
<comment type="pathway">
    <text evidence="2">Pigment biosynthesis; anthocyanin biosynthesis.</text>
</comment>
<dbReference type="Pfam" id="PF03171">
    <property type="entry name" value="2OG-FeII_Oxy"/>
    <property type="match status" value="1"/>
</dbReference>
<keyword evidence="5" id="KW-0847">Vitamin C</keyword>
<dbReference type="GO" id="GO:0046148">
    <property type="term" value="P:pigment biosynthetic process"/>
    <property type="evidence" value="ECO:0007669"/>
    <property type="project" value="UniProtKB-ARBA"/>
</dbReference>
<accession>A0A9Q0CBE7</accession>
<dbReference type="EMBL" id="JAMQYH010000004">
    <property type="protein sequence ID" value="KAJ1690499.1"/>
    <property type="molecule type" value="Genomic_DNA"/>
</dbReference>
<dbReference type="GO" id="GO:0046872">
    <property type="term" value="F:metal ion binding"/>
    <property type="evidence" value="ECO:0007669"/>
    <property type="project" value="UniProtKB-KW"/>
</dbReference>
<comment type="cofactor">
    <cofactor evidence="1">
        <name>L-ascorbate</name>
        <dbReference type="ChEBI" id="CHEBI:38290"/>
    </cofactor>
</comment>
<dbReference type="PROSITE" id="PS51471">
    <property type="entry name" value="FE2OG_OXY"/>
    <property type="match status" value="1"/>
</dbReference>
<evidence type="ECO:0000256" key="9">
    <source>
        <dbReference type="ARBA" id="ARBA00023241"/>
    </source>
</evidence>
<keyword evidence="6" id="KW-0223">Dioxygenase</keyword>
<evidence type="ECO:0000256" key="11">
    <source>
        <dbReference type="ARBA" id="ARBA00052206"/>
    </source>
</evidence>
<protein>
    <recommendedName>
        <fullName evidence="10">anthocyanidin synthase</fullName>
        <ecNumber evidence="10">1.14.20.4</ecNumber>
    </recommendedName>
</protein>
<dbReference type="InterPro" id="IPR026992">
    <property type="entry name" value="DIOX_N"/>
</dbReference>
<dbReference type="AlphaFoldDB" id="A0A9Q0CBE7"/>
<evidence type="ECO:0000313" key="14">
    <source>
        <dbReference type="EMBL" id="KAJ1690499.1"/>
    </source>
</evidence>
<dbReference type="InterPro" id="IPR027443">
    <property type="entry name" value="IPNS-like_sf"/>
</dbReference>
<evidence type="ECO:0000256" key="2">
    <source>
        <dbReference type="ARBA" id="ARBA00004935"/>
    </source>
</evidence>
<evidence type="ECO:0000256" key="1">
    <source>
        <dbReference type="ARBA" id="ARBA00001961"/>
    </source>
</evidence>
<keyword evidence="9" id="KW-0284">Flavonoid biosynthesis</keyword>
<evidence type="ECO:0000256" key="7">
    <source>
        <dbReference type="ARBA" id="ARBA00023002"/>
    </source>
</evidence>
<dbReference type="InterPro" id="IPR005123">
    <property type="entry name" value="Oxoglu/Fe-dep_dioxygenase_dom"/>
</dbReference>
<dbReference type="GO" id="GO:0009813">
    <property type="term" value="P:flavonoid biosynthetic process"/>
    <property type="evidence" value="ECO:0007669"/>
    <property type="project" value="UniProtKB-KW"/>
</dbReference>
<keyword evidence="15" id="KW-1185">Reference proteome</keyword>
<gene>
    <name evidence="14" type="ORF">LUZ63_014654</name>
</gene>
<comment type="caution">
    <text evidence="14">The sequence shown here is derived from an EMBL/GenBank/DDBJ whole genome shotgun (WGS) entry which is preliminary data.</text>
</comment>
<name>A0A9Q0CBE7_9POAL</name>
<evidence type="ECO:0000256" key="10">
    <source>
        <dbReference type="ARBA" id="ARBA00039062"/>
    </source>
</evidence>
<keyword evidence="8 12" id="KW-0408">Iron</keyword>
<evidence type="ECO:0000256" key="4">
    <source>
        <dbReference type="ARBA" id="ARBA00022723"/>
    </source>
</evidence>
<dbReference type="Gene3D" id="2.60.120.330">
    <property type="entry name" value="B-lactam Antibiotic, Isopenicillin N Synthase, Chain"/>
    <property type="match status" value="1"/>
</dbReference>
<evidence type="ECO:0000256" key="6">
    <source>
        <dbReference type="ARBA" id="ARBA00022964"/>
    </source>
</evidence>
<dbReference type="PANTHER" id="PTHR47991">
    <property type="entry name" value="OXOGLUTARATE/IRON-DEPENDENT DIOXYGENASE"/>
    <property type="match status" value="1"/>
</dbReference>